<name>A0ABS9EB15_9FLAO</name>
<evidence type="ECO:0000313" key="3">
    <source>
        <dbReference type="Proteomes" id="UP001179363"/>
    </source>
</evidence>
<evidence type="ECO:0008006" key="4">
    <source>
        <dbReference type="Google" id="ProtNLM"/>
    </source>
</evidence>
<feature type="chain" id="PRO_5047134941" description="Intradiol ring-cleavage dioxygenases domain-containing protein" evidence="1">
    <location>
        <begin position="33"/>
        <end position="180"/>
    </location>
</feature>
<evidence type="ECO:0000313" key="2">
    <source>
        <dbReference type="EMBL" id="MCF4100076.1"/>
    </source>
</evidence>
<keyword evidence="3" id="KW-1185">Reference proteome</keyword>
<organism evidence="2 3">
    <name type="scientific">Gillisia lutea</name>
    <dbReference type="NCBI Taxonomy" id="2909668"/>
    <lineage>
        <taxon>Bacteria</taxon>
        <taxon>Pseudomonadati</taxon>
        <taxon>Bacteroidota</taxon>
        <taxon>Flavobacteriia</taxon>
        <taxon>Flavobacteriales</taxon>
        <taxon>Flavobacteriaceae</taxon>
        <taxon>Gillisia</taxon>
    </lineage>
</organism>
<dbReference type="Proteomes" id="UP001179363">
    <property type="component" value="Unassembled WGS sequence"/>
</dbReference>
<dbReference type="InterPro" id="IPR015889">
    <property type="entry name" value="Intradiol_dOase_core"/>
</dbReference>
<dbReference type="Gene3D" id="2.60.130.10">
    <property type="entry name" value="Aromatic compound dioxygenase"/>
    <property type="match status" value="1"/>
</dbReference>
<proteinExistence type="predicted"/>
<comment type="caution">
    <text evidence="2">The sequence shown here is derived from an EMBL/GenBank/DDBJ whole genome shotgun (WGS) entry which is preliminary data.</text>
</comment>
<feature type="signal peptide" evidence="1">
    <location>
        <begin position="1"/>
        <end position="32"/>
    </location>
</feature>
<evidence type="ECO:0000256" key="1">
    <source>
        <dbReference type="SAM" id="SignalP"/>
    </source>
</evidence>
<sequence length="180" mass="20528">MKKITSRRLFIRNVSMASLGAVYLSSSSKLSAFTLNENSFAGYNPYAEYKTDLRVSELIGKHITVKGKIFCKNKLEPIEGAKIEVWHLSPNSFKYRHQAKLIANKQGEYSFITDFPNKESGKTPRIYFKISKGDTTYTTELLVNDFGSYITGEHWEKNQTLGDLLQPVKKQSNIQFNISI</sequence>
<protein>
    <recommendedName>
        <fullName evidence="4">Intradiol ring-cleavage dioxygenases domain-containing protein</fullName>
    </recommendedName>
</protein>
<gene>
    <name evidence="2" type="ORF">L1I30_00210</name>
</gene>
<accession>A0ABS9EB15</accession>
<dbReference type="SUPFAM" id="SSF49482">
    <property type="entry name" value="Aromatic compound dioxygenase"/>
    <property type="match status" value="1"/>
</dbReference>
<keyword evidence="1" id="KW-0732">Signal</keyword>
<dbReference type="RefSeq" id="WP_236132244.1">
    <property type="nucleotide sequence ID" value="NZ_JAKGTH010000006.1"/>
</dbReference>
<reference evidence="2" key="1">
    <citation type="submission" date="2022-01" db="EMBL/GenBank/DDBJ databases">
        <title>Gillisia lutea sp. nov., isolated from marine plastic residues from the Malvarosa beach (Valencia, Spain).</title>
        <authorList>
            <person name="Vidal-Verdu A."/>
            <person name="Molina-Menor E."/>
            <person name="Satari L."/>
            <person name="Pascual J."/>
            <person name="Pereto J."/>
            <person name="Porcar M."/>
        </authorList>
    </citation>
    <scope>NUCLEOTIDE SEQUENCE</scope>
    <source>
        <strain evidence="2">M10.2A</strain>
    </source>
</reference>
<dbReference type="EMBL" id="JAKGTH010000006">
    <property type="protein sequence ID" value="MCF4100076.1"/>
    <property type="molecule type" value="Genomic_DNA"/>
</dbReference>